<evidence type="ECO:0000256" key="6">
    <source>
        <dbReference type="PIRNR" id="PIRNR000437"/>
    </source>
</evidence>
<dbReference type="GO" id="GO:0019432">
    <property type="term" value="P:triglyceride biosynthetic process"/>
    <property type="evidence" value="ECO:0007669"/>
    <property type="project" value="TreeGrafter"/>
</dbReference>
<dbReference type="Pfam" id="PF19277">
    <property type="entry name" value="GPAT_C"/>
    <property type="match status" value="1"/>
</dbReference>
<dbReference type="GeneID" id="108744883"/>
<dbReference type="InParanoid" id="A0A7F5RNB3"/>
<dbReference type="InterPro" id="IPR002123">
    <property type="entry name" value="Plipid/glycerol_acylTrfase"/>
</dbReference>
<keyword evidence="5 6" id="KW-0012">Acyltransferase</keyword>
<accession>A0A7F5RNB3</accession>
<keyword evidence="4" id="KW-0472">Membrane</keyword>
<evidence type="ECO:0000256" key="2">
    <source>
        <dbReference type="ARBA" id="ARBA00007937"/>
    </source>
</evidence>
<dbReference type="PANTHER" id="PTHR12563:SF23">
    <property type="entry name" value="BCDNA.GH07066"/>
    <property type="match status" value="1"/>
</dbReference>
<proteinExistence type="inferred from homology"/>
<dbReference type="SMART" id="SM00563">
    <property type="entry name" value="PlsC"/>
    <property type="match status" value="1"/>
</dbReference>
<feature type="domain" description="Phospholipid/glycerol acyltransferase" evidence="8">
    <location>
        <begin position="48"/>
        <end position="180"/>
    </location>
</feature>
<dbReference type="InterPro" id="IPR041728">
    <property type="entry name" value="GPAT/DHAPAT_LPLAT"/>
</dbReference>
<dbReference type="KEGG" id="apln:108744883"/>
<dbReference type="FunCoup" id="A0A7F5RNB3">
    <property type="interactions" value="737"/>
</dbReference>
<evidence type="ECO:0000259" key="8">
    <source>
        <dbReference type="SMART" id="SM00563"/>
    </source>
</evidence>
<evidence type="ECO:0000256" key="4">
    <source>
        <dbReference type="ARBA" id="ARBA00023136"/>
    </source>
</evidence>
<dbReference type="RefSeq" id="XP_025837512.1">
    <property type="nucleotide sequence ID" value="XM_025981727.1"/>
</dbReference>
<feature type="chain" id="PRO_5028849807" evidence="7">
    <location>
        <begin position="19"/>
        <end position="626"/>
    </location>
</feature>
<dbReference type="PANTHER" id="PTHR12563">
    <property type="entry name" value="GLYCEROL-3-PHOSPHATE ACYLTRANSFERASE"/>
    <property type="match status" value="1"/>
</dbReference>
<keyword evidence="3 6" id="KW-0808">Transferase</keyword>
<protein>
    <submittedName>
        <fullName evidence="10">Glycerol-3-phosphate acyltransferase 1, mitochondrial</fullName>
    </submittedName>
</protein>
<dbReference type="Proteomes" id="UP000192223">
    <property type="component" value="Unplaced"/>
</dbReference>
<dbReference type="GO" id="GO:0006631">
    <property type="term" value="P:fatty acid metabolic process"/>
    <property type="evidence" value="ECO:0007669"/>
    <property type="project" value="TreeGrafter"/>
</dbReference>
<dbReference type="GO" id="GO:0006072">
    <property type="term" value="P:glycerol-3-phosphate metabolic process"/>
    <property type="evidence" value="ECO:0007669"/>
    <property type="project" value="TreeGrafter"/>
</dbReference>
<sequence>MRSTLSDFLLRFTSWVLYKLLPCFLSSVVVHHGQVEMLKEASESGHPLIFLPLHKSHLDYILISFILLNNNIRSPLVAAGDNLRIPFFGSLLRGLGAFFIKRRIDPIMGRKDHVYKTVLHTYMNACLRAGHNIEFFLEGGRTRTGKPCMPKYGILSVILDAFMDGTIEDALLVPVSVNYEKLVDGNFVREQLGQPKEMETFAAAIKGIWHVLNSNYGMMRIDFHQPFSMRELVRTFDTTGKVHQINGMVKKLKSNPSTTSLYGTDVVSDKHKPIVEKISKHVIYDCGNNTAVMSTNAVAFLLLNKFREGTKIDDLVVALDELRKELRSSNVDVGFSGDSLDVIHYAIELLGPAVIKRDKVNNEEIIKPVSMLPNVIELAYYSNVVLPYYALQSVVALALNNCCNPQFAYIFENDLVESSMDLCEILQFEFIFHKPCQSLDVCILDCVDDFIVKREVLQRDNINSQDLERGRRLAQELFDEDDVLDGEEEGDRGQNMPKLLISSEEFAKGTLEFLRNLLLPLIEAYSVTAFCLEKLVGRSMLEGDLVKDVVKEMRRQVDSGVLKHEECVSSDSVKNAIKLFQKWEVLECHSEHKLRLYYLKDMYDDSEAIIAIRQRIDKYRFVNDSE</sequence>
<dbReference type="OrthoDB" id="5962536at2759"/>
<dbReference type="SUPFAM" id="SSF69593">
    <property type="entry name" value="Glycerol-3-phosphate (1)-acyltransferase"/>
    <property type="match status" value="1"/>
</dbReference>
<evidence type="ECO:0000313" key="10">
    <source>
        <dbReference type="RefSeq" id="XP_025837512.1"/>
    </source>
</evidence>
<dbReference type="GO" id="GO:0004366">
    <property type="term" value="F:glycerol-3-phosphate O-acyltransferase activity"/>
    <property type="evidence" value="ECO:0007669"/>
    <property type="project" value="TreeGrafter"/>
</dbReference>
<dbReference type="PIRSF" id="PIRSF000437">
    <property type="entry name" value="GPAT_DHAPAT"/>
    <property type="match status" value="1"/>
</dbReference>
<keyword evidence="9" id="KW-1185">Reference proteome</keyword>
<dbReference type="CTD" id="43350"/>
<dbReference type="InterPro" id="IPR022284">
    <property type="entry name" value="GPAT/DHAPAT"/>
</dbReference>
<evidence type="ECO:0000256" key="1">
    <source>
        <dbReference type="ARBA" id="ARBA00004370"/>
    </source>
</evidence>
<feature type="signal peptide" evidence="7">
    <location>
        <begin position="1"/>
        <end position="18"/>
    </location>
</feature>
<dbReference type="GO" id="GO:0031966">
    <property type="term" value="C:mitochondrial membrane"/>
    <property type="evidence" value="ECO:0007669"/>
    <property type="project" value="TreeGrafter"/>
</dbReference>
<dbReference type="AlphaFoldDB" id="A0A7F5RNB3"/>
<evidence type="ECO:0000256" key="7">
    <source>
        <dbReference type="SAM" id="SignalP"/>
    </source>
</evidence>
<evidence type="ECO:0000256" key="3">
    <source>
        <dbReference type="ARBA" id="ARBA00022679"/>
    </source>
</evidence>
<dbReference type="GO" id="GO:0008654">
    <property type="term" value="P:phospholipid biosynthetic process"/>
    <property type="evidence" value="ECO:0007669"/>
    <property type="project" value="TreeGrafter"/>
</dbReference>
<organism evidence="9 10">
    <name type="scientific">Agrilus planipennis</name>
    <name type="common">Emerald ash borer</name>
    <name type="synonym">Agrilus marcopoli</name>
    <dbReference type="NCBI Taxonomy" id="224129"/>
    <lineage>
        <taxon>Eukaryota</taxon>
        <taxon>Metazoa</taxon>
        <taxon>Ecdysozoa</taxon>
        <taxon>Arthropoda</taxon>
        <taxon>Hexapoda</taxon>
        <taxon>Insecta</taxon>
        <taxon>Pterygota</taxon>
        <taxon>Neoptera</taxon>
        <taxon>Endopterygota</taxon>
        <taxon>Coleoptera</taxon>
        <taxon>Polyphaga</taxon>
        <taxon>Elateriformia</taxon>
        <taxon>Buprestoidea</taxon>
        <taxon>Buprestidae</taxon>
        <taxon>Agrilinae</taxon>
        <taxon>Agrilus</taxon>
    </lineage>
</organism>
<dbReference type="InterPro" id="IPR045520">
    <property type="entry name" value="GPAT/DHAPAT_C"/>
</dbReference>
<dbReference type="Pfam" id="PF01553">
    <property type="entry name" value="Acyltransferase"/>
    <property type="match status" value="1"/>
</dbReference>
<name>A0A7F5RNB3_AGRPL</name>
<keyword evidence="7" id="KW-0732">Signal</keyword>
<reference evidence="10" key="1">
    <citation type="submission" date="2025-08" db="UniProtKB">
        <authorList>
            <consortium name="RefSeq"/>
        </authorList>
    </citation>
    <scope>IDENTIFICATION</scope>
    <source>
        <tissue evidence="10">Entire body</tissue>
    </source>
</reference>
<dbReference type="CDD" id="cd07993">
    <property type="entry name" value="LPLAT_DHAPAT-like"/>
    <property type="match status" value="1"/>
</dbReference>
<evidence type="ECO:0000313" key="9">
    <source>
        <dbReference type="Proteomes" id="UP000192223"/>
    </source>
</evidence>
<gene>
    <name evidence="10" type="primary">LOC108744883</name>
</gene>
<evidence type="ECO:0000256" key="5">
    <source>
        <dbReference type="ARBA" id="ARBA00023315"/>
    </source>
</evidence>
<comment type="similarity">
    <text evidence="2 6">Belongs to the GPAT/DAPAT family.</text>
</comment>
<comment type="subcellular location">
    <subcellularLocation>
        <location evidence="1">Membrane</location>
    </subcellularLocation>
</comment>